<dbReference type="InterPro" id="IPR036691">
    <property type="entry name" value="Endo/exonu/phosph_ase_sf"/>
</dbReference>
<accession>A0A5B7X8U9</accession>
<evidence type="ECO:0000313" key="1">
    <source>
        <dbReference type="EMBL" id="QCY71083.1"/>
    </source>
</evidence>
<evidence type="ECO:0008006" key="3">
    <source>
        <dbReference type="Google" id="ProtNLM"/>
    </source>
</evidence>
<dbReference type="AlphaFoldDB" id="A0A5B7X8U9"/>
<proteinExistence type="predicted"/>
<reference evidence="1 2" key="1">
    <citation type="submission" date="2019-06" db="EMBL/GenBank/DDBJ databases">
        <title>Complete genome sequence of Antarcticibacterium flavum KCTC 52984T from an Antarctic marine sediment.</title>
        <authorList>
            <person name="Lee Y.M."/>
            <person name="Shin S.C."/>
        </authorList>
    </citation>
    <scope>NUCLEOTIDE SEQUENCE [LARGE SCALE GENOMIC DNA]</scope>
    <source>
        <strain evidence="1 2">KCTC 52984</strain>
    </source>
</reference>
<sequence length="338" mass="38751">MRKLFKGPNDVDRIKELSFLLGFENSRRESYAVMRKRGGSLYLRGCNSSLENKASSLSEWNGWIPLQNIPLNPGAISNKARVIAEVNADILLLQEIEERGSLLDFNMKLLYGHDRVPYQDLLVLQGNDDRGRELAILTKNGFKVEEIRSFMDERTVVGELLFDTNLLQYKVSTPSKKTFWLIAVHFVDTGRDTESAANMRFLQSSRVAEIYQEMWDDGKENIIIAGTLNEVCYSHYLSPLLQKTDLKDITKHPEFNVDIDLGIDADYYRMGAYRKGVNIKQKDYLLLSPEMFKRAIKGGLNRKAVWPDKFGKWNVYDTIGSKEQAASEHPVIWAEIDI</sequence>
<dbReference type="Gene3D" id="3.60.10.10">
    <property type="entry name" value="Endonuclease/exonuclease/phosphatase"/>
    <property type="match status" value="1"/>
</dbReference>
<name>A0A5B7X8U9_9FLAO</name>
<gene>
    <name evidence="1" type="ORF">FHG64_17695</name>
</gene>
<dbReference type="KEGG" id="afla:FHG64_17695"/>
<organism evidence="1 2">
    <name type="scientific">Antarcticibacterium flavum</name>
    <dbReference type="NCBI Taxonomy" id="2058175"/>
    <lineage>
        <taxon>Bacteria</taxon>
        <taxon>Pseudomonadati</taxon>
        <taxon>Bacteroidota</taxon>
        <taxon>Flavobacteriia</taxon>
        <taxon>Flavobacteriales</taxon>
        <taxon>Flavobacteriaceae</taxon>
        <taxon>Antarcticibacterium</taxon>
    </lineage>
</organism>
<dbReference type="OrthoDB" id="1398885at2"/>
<dbReference type="EMBL" id="CP040812">
    <property type="protein sequence ID" value="QCY71083.1"/>
    <property type="molecule type" value="Genomic_DNA"/>
</dbReference>
<dbReference type="SUPFAM" id="SSF56219">
    <property type="entry name" value="DNase I-like"/>
    <property type="match status" value="1"/>
</dbReference>
<protein>
    <recommendedName>
        <fullName evidence="3">Endonuclease/exonuclease/phosphatase family protein</fullName>
    </recommendedName>
</protein>
<keyword evidence="2" id="KW-1185">Reference proteome</keyword>
<evidence type="ECO:0000313" key="2">
    <source>
        <dbReference type="Proteomes" id="UP000309016"/>
    </source>
</evidence>
<dbReference type="Proteomes" id="UP000309016">
    <property type="component" value="Chromosome"/>
</dbReference>
<dbReference type="RefSeq" id="WP_139067633.1">
    <property type="nucleotide sequence ID" value="NZ_CP040812.1"/>
</dbReference>